<dbReference type="Gene3D" id="1.10.10.10">
    <property type="entry name" value="Winged helix-like DNA-binding domain superfamily/Winged helix DNA-binding domain"/>
    <property type="match status" value="1"/>
</dbReference>
<keyword evidence="2" id="KW-0238">DNA-binding</keyword>
<feature type="domain" description="HTH arsR-type" evidence="4">
    <location>
        <begin position="8"/>
        <end position="103"/>
    </location>
</feature>
<dbReference type="CDD" id="cd00090">
    <property type="entry name" value="HTH_ARSR"/>
    <property type="match status" value="1"/>
</dbReference>
<name>A0A368ZZF0_9FLAO</name>
<dbReference type="Pfam" id="PF01022">
    <property type="entry name" value="HTH_5"/>
    <property type="match status" value="1"/>
</dbReference>
<dbReference type="InterPro" id="IPR051081">
    <property type="entry name" value="HTH_MetalResp_TranReg"/>
</dbReference>
<dbReference type="InterPro" id="IPR036388">
    <property type="entry name" value="WH-like_DNA-bd_sf"/>
</dbReference>
<keyword evidence="3" id="KW-0804">Transcription</keyword>
<evidence type="ECO:0000256" key="2">
    <source>
        <dbReference type="ARBA" id="ARBA00023125"/>
    </source>
</evidence>
<keyword evidence="6" id="KW-1185">Reference proteome</keyword>
<dbReference type="NCBIfam" id="NF033788">
    <property type="entry name" value="HTH_metalloreg"/>
    <property type="match status" value="1"/>
</dbReference>
<dbReference type="InterPro" id="IPR011991">
    <property type="entry name" value="ArsR-like_HTH"/>
</dbReference>
<evidence type="ECO:0000313" key="6">
    <source>
        <dbReference type="Proteomes" id="UP000253517"/>
    </source>
</evidence>
<protein>
    <submittedName>
        <fullName evidence="5">ArsR family transcriptional regulator</fullName>
    </submittedName>
</protein>
<dbReference type="RefSeq" id="WP_037359080.1">
    <property type="nucleotide sequence ID" value="NZ_BHZF01000005.1"/>
</dbReference>
<comment type="caution">
    <text evidence="5">The sequence shown here is derived from an EMBL/GenBank/DDBJ whole genome shotgun (WGS) entry which is preliminary data.</text>
</comment>
<sequence>MGISKTDCFTDRQNALAQQFKALSHPARIAIVEHILRVNSCICSDLVEEIPLAQSTVSLHLRELKNAGIIKGSIEGNSLCYCLNEAVLNELREYISDILNKISGKTECC</sequence>
<dbReference type="PRINTS" id="PR00778">
    <property type="entry name" value="HTHARSR"/>
</dbReference>
<proteinExistence type="predicted"/>
<dbReference type="InterPro" id="IPR036390">
    <property type="entry name" value="WH_DNA-bd_sf"/>
</dbReference>
<evidence type="ECO:0000256" key="3">
    <source>
        <dbReference type="ARBA" id="ARBA00023163"/>
    </source>
</evidence>
<evidence type="ECO:0000256" key="1">
    <source>
        <dbReference type="ARBA" id="ARBA00023015"/>
    </source>
</evidence>
<dbReference type="PANTHER" id="PTHR33154:SF15">
    <property type="entry name" value="REGULATORY PROTEIN ARSR"/>
    <property type="match status" value="1"/>
</dbReference>
<accession>A0A368ZZF0</accession>
<dbReference type="GO" id="GO:0003677">
    <property type="term" value="F:DNA binding"/>
    <property type="evidence" value="ECO:0007669"/>
    <property type="project" value="UniProtKB-KW"/>
</dbReference>
<gene>
    <name evidence="5" type="ORF">DES35_104160</name>
</gene>
<evidence type="ECO:0000313" key="5">
    <source>
        <dbReference type="EMBL" id="RCX02400.1"/>
    </source>
</evidence>
<dbReference type="SUPFAM" id="SSF46785">
    <property type="entry name" value="Winged helix' DNA-binding domain"/>
    <property type="match status" value="1"/>
</dbReference>
<dbReference type="EMBL" id="QPJS01000004">
    <property type="protein sequence ID" value="RCX02400.1"/>
    <property type="molecule type" value="Genomic_DNA"/>
</dbReference>
<dbReference type="Proteomes" id="UP000253517">
    <property type="component" value="Unassembled WGS sequence"/>
</dbReference>
<keyword evidence="1" id="KW-0805">Transcription regulation</keyword>
<dbReference type="SMART" id="SM00418">
    <property type="entry name" value="HTH_ARSR"/>
    <property type="match status" value="1"/>
</dbReference>
<dbReference type="GO" id="GO:0003700">
    <property type="term" value="F:DNA-binding transcription factor activity"/>
    <property type="evidence" value="ECO:0007669"/>
    <property type="project" value="InterPro"/>
</dbReference>
<evidence type="ECO:0000259" key="4">
    <source>
        <dbReference type="PROSITE" id="PS50987"/>
    </source>
</evidence>
<dbReference type="AlphaFoldDB" id="A0A368ZZF0"/>
<dbReference type="PANTHER" id="PTHR33154">
    <property type="entry name" value="TRANSCRIPTIONAL REGULATOR, ARSR FAMILY"/>
    <property type="match status" value="1"/>
</dbReference>
<reference evidence="5 6" key="1">
    <citation type="submission" date="2018-07" db="EMBL/GenBank/DDBJ databases">
        <title>Genomic Encyclopedia of Type Strains, Phase IV (KMG-IV): sequencing the most valuable type-strain genomes for metagenomic binning, comparative biology and taxonomic classification.</title>
        <authorList>
            <person name="Goeker M."/>
        </authorList>
    </citation>
    <scope>NUCLEOTIDE SEQUENCE [LARGE SCALE GENOMIC DNA]</scope>
    <source>
        <strain evidence="5 6">DSM 21410</strain>
    </source>
</reference>
<dbReference type="InterPro" id="IPR001845">
    <property type="entry name" value="HTH_ArsR_DNA-bd_dom"/>
</dbReference>
<dbReference type="PROSITE" id="PS50987">
    <property type="entry name" value="HTH_ARSR_2"/>
    <property type="match status" value="1"/>
</dbReference>
<organism evidence="5 6">
    <name type="scientific">Schleiferia thermophila</name>
    <dbReference type="NCBI Taxonomy" id="884107"/>
    <lineage>
        <taxon>Bacteria</taxon>
        <taxon>Pseudomonadati</taxon>
        <taxon>Bacteroidota</taxon>
        <taxon>Flavobacteriia</taxon>
        <taxon>Flavobacteriales</taxon>
        <taxon>Schleiferiaceae</taxon>
        <taxon>Schleiferia</taxon>
    </lineage>
</organism>